<dbReference type="EC" id="2.7.13.3" evidence="7"/>
<dbReference type="CDD" id="cd06225">
    <property type="entry name" value="HAMP"/>
    <property type="match status" value="1"/>
</dbReference>
<reference evidence="7 8" key="1">
    <citation type="submission" date="2015-09" db="EMBL/GenBank/DDBJ databases">
        <authorList>
            <consortium name="Pathogen Informatics"/>
        </authorList>
    </citation>
    <scope>NUCLEOTIDE SEQUENCE [LARGE SCALE GENOMIC DNA]</scope>
    <source>
        <strain evidence="7 8">2789STDY5608891</strain>
    </source>
</reference>
<dbReference type="InterPro" id="IPR036890">
    <property type="entry name" value="HATPase_C_sf"/>
</dbReference>
<dbReference type="Gene3D" id="6.10.340.10">
    <property type="match status" value="1"/>
</dbReference>
<dbReference type="Pfam" id="PF00672">
    <property type="entry name" value="HAMP"/>
    <property type="match status" value="1"/>
</dbReference>
<dbReference type="GeneID" id="97389804"/>
<feature type="domain" description="HAMP" evidence="6">
    <location>
        <begin position="293"/>
        <end position="345"/>
    </location>
</feature>
<dbReference type="EMBL" id="CYYA01000012">
    <property type="protein sequence ID" value="CUN10800.1"/>
    <property type="molecule type" value="Genomic_DNA"/>
</dbReference>
<evidence type="ECO:0000313" key="8">
    <source>
        <dbReference type="Proteomes" id="UP000095492"/>
    </source>
</evidence>
<protein>
    <submittedName>
        <fullName evidence="7">Probable sensor-like histidine kinase YehU</fullName>
        <ecNumber evidence="7">2.7.13.3</ecNumber>
    </submittedName>
</protein>
<evidence type="ECO:0000256" key="2">
    <source>
        <dbReference type="ARBA" id="ARBA00022553"/>
    </source>
</evidence>
<keyword evidence="3 7" id="KW-0808">Transferase</keyword>
<dbReference type="Gene3D" id="3.30.565.10">
    <property type="entry name" value="Histidine kinase-like ATPase, C-terminal domain"/>
    <property type="match status" value="1"/>
</dbReference>
<evidence type="ECO:0000256" key="1">
    <source>
        <dbReference type="ARBA" id="ARBA00004370"/>
    </source>
</evidence>
<evidence type="ECO:0000259" key="6">
    <source>
        <dbReference type="PROSITE" id="PS50885"/>
    </source>
</evidence>
<keyword evidence="4 7" id="KW-0418">Kinase</keyword>
<dbReference type="InterPro" id="IPR003660">
    <property type="entry name" value="HAMP_dom"/>
</dbReference>
<dbReference type="RefSeq" id="WP_055290399.1">
    <property type="nucleotide sequence ID" value="NZ_CP173382.1"/>
</dbReference>
<evidence type="ECO:0000256" key="3">
    <source>
        <dbReference type="ARBA" id="ARBA00022679"/>
    </source>
</evidence>
<gene>
    <name evidence="7" type="primary">yehU_4</name>
    <name evidence="7" type="ORF">ERS852448_01901</name>
</gene>
<dbReference type="PANTHER" id="PTHR34220">
    <property type="entry name" value="SENSOR HISTIDINE KINASE YPDA"/>
    <property type="match status" value="1"/>
</dbReference>
<dbReference type="STRING" id="39490.ERS852448_01901"/>
<evidence type="ECO:0000256" key="5">
    <source>
        <dbReference type="SAM" id="Phobius"/>
    </source>
</evidence>
<dbReference type="GO" id="GO:0016020">
    <property type="term" value="C:membrane"/>
    <property type="evidence" value="ECO:0007669"/>
    <property type="project" value="UniProtKB-SubCell"/>
</dbReference>
<dbReference type="InterPro" id="IPR050640">
    <property type="entry name" value="Bact_2-comp_sensor_kinase"/>
</dbReference>
<keyword evidence="5" id="KW-0472">Membrane</keyword>
<comment type="subcellular location">
    <subcellularLocation>
        <location evidence="1">Membrane</location>
    </subcellularLocation>
</comment>
<dbReference type="OrthoDB" id="9809348at2"/>
<sequence>MRRLKQFFHKLSIRKKMLTILCLVGMLPVLVLGISLGINSYRTVLKYREKDMMNTLQQACGIVDYQMYTCQQMMNYFVYNQDVINFLECDPTKKTQRYELYQEVSNTIGALKYQNLIMESVTIYSEGIRQSFGNETHPLKDLYKESWYRDGIRDKEWVFDENTLDLISIYKIPSYSGIESYVAVRTDIPTLFESLNQLAVEQYGVHVQTQNDEIWNFSGKKCTDKNGMYVSFRENKKDYLWVQQDLNQMDATVIYFQKKSNISPFSGRAFLMIAVQVSACLICIILLGRRFAKYLSRPLEELTEEIQSMDETNIQATVHSNREDEMGILINSYNHMMRRIQELIRENYETQIARKEFEMKALQAQINPHFLYNSLSMINWKAIEAGEEEISQVTLALSAFYRTTLNKGRTWISLRLALQNIQAYVQLQLWMHDNDFNVHYDVDEKLLDYELPSLIFQPFVENALEHGLDIKEDPDHQIWFRIWEDPQTDLIYVSIRDNGVGMDTDTLAHVLEYHATGYGVKNVNDRMKLSFGEAYTIQIKSEQGKGTEVLLHFPKVQKGESNES</sequence>
<dbReference type="AlphaFoldDB" id="A0A173U8K7"/>
<organism evidence="7 8">
    <name type="scientific">Eubacterium ramulus</name>
    <dbReference type="NCBI Taxonomy" id="39490"/>
    <lineage>
        <taxon>Bacteria</taxon>
        <taxon>Bacillati</taxon>
        <taxon>Bacillota</taxon>
        <taxon>Clostridia</taxon>
        <taxon>Eubacteriales</taxon>
        <taxon>Eubacteriaceae</taxon>
        <taxon>Eubacterium</taxon>
    </lineage>
</organism>
<dbReference type="SUPFAM" id="SSF55874">
    <property type="entry name" value="ATPase domain of HSP90 chaperone/DNA topoisomerase II/histidine kinase"/>
    <property type="match status" value="1"/>
</dbReference>
<proteinExistence type="predicted"/>
<evidence type="ECO:0000256" key="4">
    <source>
        <dbReference type="ARBA" id="ARBA00022777"/>
    </source>
</evidence>
<keyword evidence="2" id="KW-0597">Phosphoprotein</keyword>
<dbReference type="SMART" id="SM00387">
    <property type="entry name" value="HATPase_c"/>
    <property type="match status" value="1"/>
</dbReference>
<dbReference type="PROSITE" id="PS50885">
    <property type="entry name" value="HAMP"/>
    <property type="match status" value="1"/>
</dbReference>
<dbReference type="PANTHER" id="PTHR34220:SF7">
    <property type="entry name" value="SENSOR HISTIDINE KINASE YPDA"/>
    <property type="match status" value="1"/>
</dbReference>
<dbReference type="Pfam" id="PF06580">
    <property type="entry name" value="His_kinase"/>
    <property type="match status" value="1"/>
</dbReference>
<feature type="transmembrane region" description="Helical" evidence="5">
    <location>
        <begin position="269"/>
        <end position="288"/>
    </location>
</feature>
<evidence type="ECO:0000313" key="7">
    <source>
        <dbReference type="EMBL" id="CUN10800.1"/>
    </source>
</evidence>
<name>A0A173U8K7_EUBRA</name>
<keyword evidence="5" id="KW-0812">Transmembrane</keyword>
<dbReference type="SMART" id="SM00304">
    <property type="entry name" value="HAMP"/>
    <property type="match status" value="1"/>
</dbReference>
<dbReference type="GO" id="GO:0000155">
    <property type="term" value="F:phosphorelay sensor kinase activity"/>
    <property type="evidence" value="ECO:0007669"/>
    <property type="project" value="InterPro"/>
</dbReference>
<dbReference type="Proteomes" id="UP000095492">
    <property type="component" value="Unassembled WGS sequence"/>
</dbReference>
<dbReference type="InterPro" id="IPR010559">
    <property type="entry name" value="Sig_transdc_His_kin_internal"/>
</dbReference>
<dbReference type="InterPro" id="IPR003594">
    <property type="entry name" value="HATPase_dom"/>
</dbReference>
<keyword evidence="5" id="KW-1133">Transmembrane helix</keyword>
<dbReference type="SUPFAM" id="SSF158472">
    <property type="entry name" value="HAMP domain-like"/>
    <property type="match status" value="1"/>
</dbReference>
<accession>A0A173U8K7</accession>
<dbReference type="Pfam" id="PF02518">
    <property type="entry name" value="HATPase_c"/>
    <property type="match status" value="1"/>
</dbReference>